<dbReference type="GO" id="GO:0016787">
    <property type="term" value="F:hydrolase activity"/>
    <property type="evidence" value="ECO:0007669"/>
    <property type="project" value="UniProtKB-KW"/>
</dbReference>
<feature type="domain" description="Amidohydrolase-related" evidence="1">
    <location>
        <begin position="35"/>
        <end position="306"/>
    </location>
</feature>
<dbReference type="SUPFAM" id="SSF51556">
    <property type="entry name" value="Metallo-dependent hydrolases"/>
    <property type="match status" value="1"/>
</dbReference>
<dbReference type="Gene3D" id="3.20.20.140">
    <property type="entry name" value="Metal-dependent hydrolases"/>
    <property type="match status" value="1"/>
</dbReference>
<dbReference type="InterPro" id="IPR052358">
    <property type="entry name" value="Aro_Compnd_Degr_Hydrolases"/>
</dbReference>
<evidence type="ECO:0000259" key="1">
    <source>
        <dbReference type="Pfam" id="PF04909"/>
    </source>
</evidence>
<keyword evidence="2" id="KW-0378">Hydrolase</keyword>
<dbReference type="InterPro" id="IPR032466">
    <property type="entry name" value="Metal_Hydrolase"/>
</dbReference>
<reference evidence="2 3" key="1">
    <citation type="submission" date="2019-03" db="EMBL/GenBank/DDBJ databases">
        <title>Genomic Encyclopedia of Archaeal and Bacterial Type Strains, Phase II (KMG-II): from individual species to whole genera.</title>
        <authorList>
            <person name="Goeker M."/>
        </authorList>
    </citation>
    <scope>NUCLEOTIDE SEQUENCE [LARGE SCALE GENOMIC DNA]</scope>
    <source>
        <strain evidence="2 3">ATCC 25309</strain>
    </source>
</reference>
<organism evidence="2 3">
    <name type="scientific">Prosthecobacter fusiformis</name>
    <dbReference type="NCBI Taxonomy" id="48464"/>
    <lineage>
        <taxon>Bacteria</taxon>
        <taxon>Pseudomonadati</taxon>
        <taxon>Verrucomicrobiota</taxon>
        <taxon>Verrucomicrobiia</taxon>
        <taxon>Verrucomicrobiales</taxon>
        <taxon>Verrucomicrobiaceae</taxon>
        <taxon>Prosthecobacter</taxon>
    </lineage>
</organism>
<dbReference type="EMBL" id="SOCA01000006">
    <property type="protein sequence ID" value="TDU68070.1"/>
    <property type="molecule type" value="Genomic_DNA"/>
</dbReference>
<dbReference type="InterPro" id="IPR006311">
    <property type="entry name" value="TAT_signal"/>
</dbReference>
<dbReference type="OrthoDB" id="9787654at2"/>
<protein>
    <submittedName>
        <fullName evidence="2">Putative TIM-barrel fold metal-dependent hydrolase</fullName>
    </submittedName>
</protein>
<evidence type="ECO:0000313" key="3">
    <source>
        <dbReference type="Proteomes" id="UP000295662"/>
    </source>
</evidence>
<dbReference type="PROSITE" id="PS51318">
    <property type="entry name" value="TAT"/>
    <property type="match status" value="1"/>
</dbReference>
<dbReference type="Pfam" id="PF04909">
    <property type="entry name" value="Amidohydro_2"/>
    <property type="match status" value="1"/>
</dbReference>
<sequence length="310" mass="34177">MTTLSRRQFLTTTATALVGTQMSPSATLPASGGLIDAHVHVWTPDTKRYPRAGFLKKAPSPASFTPEQLFTHCHPVGVRRIVLVQPSLYRFDNSYMLDSIAAHPGVFSGVASIDDSAPHIRSRMQDLARQGVRGFRLSPRTPDVAAWLDTPGIQEMWKTAADEGLRICLLISPEALGPVDKMCLRYPQTPVVVDHLARVGMAGPITRAHLDRLLHLSVHQQLVLKTSAFYTLGKRTPPYLDLSPMIKECHQYFGPQRLMWASDSPFQVAPGHTYEASLALIRDHLPFLTASDKAAMLGKTAEKVFFGKAT</sequence>
<accession>A0A4R7RRC6</accession>
<keyword evidence="3" id="KW-1185">Reference proteome</keyword>
<dbReference type="PANTHER" id="PTHR35563:SF2">
    <property type="entry name" value="BARREL METAL-DEPENDENT HYDROLASE, PUTATIVE (AFU_ORTHOLOGUE AFUA_1G16240)-RELATED"/>
    <property type="match status" value="1"/>
</dbReference>
<dbReference type="Proteomes" id="UP000295662">
    <property type="component" value="Unassembled WGS sequence"/>
</dbReference>
<proteinExistence type="predicted"/>
<evidence type="ECO:0000313" key="2">
    <source>
        <dbReference type="EMBL" id="TDU68070.1"/>
    </source>
</evidence>
<dbReference type="PANTHER" id="PTHR35563">
    <property type="entry name" value="BARREL METAL-DEPENDENT HYDROLASE, PUTATIVE (AFU_ORTHOLOGUE AFUA_1G16240)-RELATED"/>
    <property type="match status" value="1"/>
</dbReference>
<comment type="caution">
    <text evidence="2">The sequence shown here is derived from an EMBL/GenBank/DDBJ whole genome shotgun (WGS) entry which is preliminary data.</text>
</comment>
<dbReference type="InterPro" id="IPR006680">
    <property type="entry name" value="Amidohydro-rel"/>
</dbReference>
<dbReference type="AlphaFoldDB" id="A0A4R7RRC6"/>
<dbReference type="RefSeq" id="WP_133796214.1">
    <property type="nucleotide sequence ID" value="NZ_SOCA01000006.1"/>
</dbReference>
<name>A0A4R7RRC6_9BACT</name>
<gene>
    <name evidence="2" type="ORF">EI77_03187</name>
</gene>